<proteinExistence type="predicted"/>
<dbReference type="AlphaFoldDB" id="A0A0L0P416"/>
<organism evidence="1 2">
    <name type="scientific">Candidozyma auris</name>
    <name type="common">Yeast</name>
    <name type="synonym">Candida auris</name>
    <dbReference type="NCBI Taxonomy" id="498019"/>
    <lineage>
        <taxon>Eukaryota</taxon>
        <taxon>Fungi</taxon>
        <taxon>Dikarya</taxon>
        <taxon>Ascomycota</taxon>
        <taxon>Saccharomycotina</taxon>
        <taxon>Pichiomycetes</taxon>
        <taxon>Metschnikowiaceae</taxon>
        <taxon>Candidozyma</taxon>
    </lineage>
</organism>
<dbReference type="VEuPathDB" id="FungiDB:QG37_01852"/>
<dbReference type="VEuPathDB" id="FungiDB:CJI96_0001909"/>
<sequence length="380" mass="43859">MGFIAPGISYVRPSNGRKSVHVVKFKLRQVAVPIDRSKVRRARRLKLPLEHSDSVLERLPHDILWEIFLLAGIDNNLPLASKYFMRVLIAPSLGDIATESLNRWLFIQVLDRCLLQDLNVHVDEDWVEKYHAAASGIEAPSELVKKLISVQSEIPTSIYQNRFAIDVDAFSRGFMNDSALHIILERYPAVGVMSLEQITNQIENRQKFIEWNYRILMEAIKKAQQADEGASEYSVIDDVKNLKELKANTVYLELAPRAEIPNYLYLSLNHSKAVMIKNLIRNCGCILTNEVAFTATCFKKLPRECFSEYVAFEPQQVTYTFADFELLIECIVTSEREELSKHHIEQHLQLLYERAENALSKYIIEDHNRLRDLAWLTLRV</sequence>
<dbReference type="VEuPathDB" id="FungiDB:CJJ09_000730"/>
<dbReference type="Proteomes" id="UP000037122">
    <property type="component" value="Unassembled WGS sequence"/>
</dbReference>
<reference evidence="2" key="1">
    <citation type="journal article" date="2015" name="BMC Genomics">
        <title>Draft genome of a commonly misdiagnosed multidrug resistant pathogen Candida auris.</title>
        <authorList>
            <person name="Chatterjee S."/>
            <person name="Alampalli S.V."/>
            <person name="Nageshan R.K."/>
            <person name="Chettiar S.T."/>
            <person name="Joshi S."/>
            <person name="Tatu U.S."/>
        </authorList>
    </citation>
    <scope>NUCLEOTIDE SEQUENCE [LARGE SCALE GENOMIC DNA]</scope>
    <source>
        <strain evidence="2">6684</strain>
    </source>
</reference>
<dbReference type="VEuPathDB" id="FungiDB:CJI97_003450"/>
<gene>
    <name evidence="1" type="ORF">QG37_01852</name>
</gene>
<evidence type="ECO:0000313" key="1">
    <source>
        <dbReference type="EMBL" id="KNE00980.1"/>
    </source>
</evidence>
<accession>A0A0L0P416</accession>
<protein>
    <submittedName>
        <fullName evidence="1">Uncharacterized protein</fullName>
    </submittedName>
</protein>
<dbReference type="VEuPathDB" id="FungiDB:B9J08_003375"/>
<name>A0A0L0P416_CANAR</name>
<dbReference type="VEuPathDB" id="FungiDB:CJJ07_001068"/>
<dbReference type="EMBL" id="LGST01000016">
    <property type="protein sequence ID" value="KNE00980.1"/>
    <property type="molecule type" value="Genomic_DNA"/>
</dbReference>
<comment type="caution">
    <text evidence="1">The sequence shown here is derived from an EMBL/GenBank/DDBJ whole genome shotgun (WGS) entry which is preliminary data.</text>
</comment>
<evidence type="ECO:0000313" key="2">
    <source>
        <dbReference type="Proteomes" id="UP000037122"/>
    </source>
</evidence>